<dbReference type="InterPro" id="IPR012910">
    <property type="entry name" value="Plug_dom"/>
</dbReference>
<keyword evidence="3 12" id="KW-1134">Transmembrane beta strand</keyword>
<protein>
    <submittedName>
        <fullName evidence="16">TonB-dependent receptor domain-containing protein</fullName>
    </submittedName>
</protein>
<keyword evidence="6" id="KW-0732">Signal</keyword>
<keyword evidence="7" id="KW-0408">Iron</keyword>
<dbReference type="InterPro" id="IPR036942">
    <property type="entry name" value="Beta-barrel_TonB_sf"/>
</dbReference>
<evidence type="ECO:0000256" key="6">
    <source>
        <dbReference type="ARBA" id="ARBA00022729"/>
    </source>
</evidence>
<keyword evidence="17" id="KW-1185">Reference proteome</keyword>
<dbReference type="InterPro" id="IPR000531">
    <property type="entry name" value="Beta-barrel_TonB"/>
</dbReference>
<evidence type="ECO:0000256" key="3">
    <source>
        <dbReference type="ARBA" id="ARBA00022452"/>
    </source>
</evidence>
<dbReference type="Pfam" id="PF07660">
    <property type="entry name" value="STN"/>
    <property type="match status" value="1"/>
</dbReference>
<keyword evidence="5 12" id="KW-0812">Transmembrane</keyword>
<dbReference type="EMBL" id="JBIUZV010000001">
    <property type="protein sequence ID" value="MFJ3044702.1"/>
    <property type="molecule type" value="Genomic_DNA"/>
</dbReference>
<proteinExistence type="inferred from homology"/>
<dbReference type="InterPro" id="IPR011662">
    <property type="entry name" value="Secretin/TonB_short_N"/>
</dbReference>
<comment type="similarity">
    <text evidence="12 14">Belongs to the TonB-dependent receptor family.</text>
</comment>
<comment type="caution">
    <text evidence="16">The sequence shown here is derived from an EMBL/GenBank/DDBJ whole genome shotgun (WGS) entry which is preliminary data.</text>
</comment>
<dbReference type="SMART" id="SM00965">
    <property type="entry name" value="STN"/>
    <property type="match status" value="2"/>
</dbReference>
<keyword evidence="2 12" id="KW-0813">Transport</keyword>
<dbReference type="Gene3D" id="2.40.170.20">
    <property type="entry name" value="TonB-dependent receptor, beta-barrel domain"/>
    <property type="match status" value="1"/>
</dbReference>
<dbReference type="InterPro" id="IPR039426">
    <property type="entry name" value="TonB-dep_rcpt-like"/>
</dbReference>
<evidence type="ECO:0000256" key="10">
    <source>
        <dbReference type="ARBA" id="ARBA00023136"/>
    </source>
</evidence>
<keyword evidence="9 14" id="KW-0798">TonB box</keyword>
<sequence>MNIPGGDLKAALDAYALQSGTQIIYNADEVRGQRTSGVSGRLSNEQALSALLKDTGLYVKHDGSSAVVIFRGTMFDVPAQPLDRAIAAIEAQSQLKVIRPAAMLDAISNAVHGVYAPSDALRMAIDGSELAIKSEQGDRIVLARQEAGLSTVIVTAQKRAQSAQSVPISMTTLSGKTLDAFRVQSLQDVSRLTPSLLVSSFSQNNPTVAIRGVSNTFSQMGVSKPVAVVVDDVFIPRNSASSFELYDLDSISILKGPQGTLFGRNVTGGAIVINTRVPSFEEREIETHTSVGNYGDRQFSGLVSVPLSDSAAFKISANVHHHDGYGYDRLTGREQDDLNSRNVRTQWRMKFNADAEATFSVDYGEDWNRGRTLSSDTLGSDGNNRTSELGVNQGFNRSQYGISAKVNWKVGQGDITSITAYRDSRSKETYSGVGTNYRFLVTGAQALNTDADQVGTLSQELRYASPKWESGDFVTGLYFMNEAGNRQLRTTGLAAVTGAVNSDVLSAAGVNTTSYAVFADGTLHLPASVDFTAGLRYTRDEKDASLTRTDFRSAARSFNVSGASSSWSQVTPRGVLSWEARPGFMTYASVTKGFTAGGFNTEAATADIFRTPFQPETVLNYEAGIKSQWLDNRLRVNAAIFRMKYKNKQELVFNANNGILTIVNAGKATVNGGELEVAYKPTRWLDLSLGYSRLEGIYDDFVVGAVNNTGHPLGNSPQDQYSVAASMNLPLNMGGYLTGSASYSWVDSYYTGATQDPNLKNPSYGLVNASVGYDSSDRKWGVSFWIKNLTNAYYVQTRSTQVVNAQYAAPPRTFGVTLNTRF</sequence>
<dbReference type="Pfam" id="PF07715">
    <property type="entry name" value="Plug"/>
    <property type="match status" value="1"/>
</dbReference>
<evidence type="ECO:0000313" key="16">
    <source>
        <dbReference type="EMBL" id="MFJ3044702.1"/>
    </source>
</evidence>
<evidence type="ECO:0000256" key="8">
    <source>
        <dbReference type="ARBA" id="ARBA00023065"/>
    </source>
</evidence>
<dbReference type="PANTHER" id="PTHR32552:SF81">
    <property type="entry name" value="TONB-DEPENDENT OUTER MEMBRANE RECEPTOR"/>
    <property type="match status" value="1"/>
</dbReference>
<organism evidence="16 17">
    <name type="scientific">Herbaspirillum chlorophenolicum</name>
    <dbReference type="NCBI Taxonomy" id="211589"/>
    <lineage>
        <taxon>Bacteria</taxon>
        <taxon>Pseudomonadati</taxon>
        <taxon>Pseudomonadota</taxon>
        <taxon>Betaproteobacteria</taxon>
        <taxon>Burkholderiales</taxon>
        <taxon>Oxalobacteraceae</taxon>
        <taxon>Herbaspirillum</taxon>
    </lineage>
</organism>
<keyword evidence="10 12" id="KW-0472">Membrane</keyword>
<dbReference type="RefSeq" id="WP_402698192.1">
    <property type="nucleotide sequence ID" value="NZ_JBIUZV010000001.1"/>
</dbReference>
<name>A0ABW8EXA1_9BURK</name>
<evidence type="ECO:0000256" key="7">
    <source>
        <dbReference type="ARBA" id="ARBA00023004"/>
    </source>
</evidence>
<evidence type="ECO:0000256" key="11">
    <source>
        <dbReference type="ARBA" id="ARBA00023237"/>
    </source>
</evidence>
<dbReference type="SUPFAM" id="SSF56935">
    <property type="entry name" value="Porins"/>
    <property type="match status" value="1"/>
</dbReference>
<feature type="short sequence motif" description="TonB C-terminal box" evidence="13">
    <location>
        <begin position="805"/>
        <end position="822"/>
    </location>
</feature>
<dbReference type="Proteomes" id="UP001617427">
    <property type="component" value="Unassembled WGS sequence"/>
</dbReference>
<evidence type="ECO:0000256" key="5">
    <source>
        <dbReference type="ARBA" id="ARBA00022692"/>
    </source>
</evidence>
<evidence type="ECO:0000256" key="9">
    <source>
        <dbReference type="ARBA" id="ARBA00023077"/>
    </source>
</evidence>
<evidence type="ECO:0000256" key="4">
    <source>
        <dbReference type="ARBA" id="ARBA00022496"/>
    </source>
</evidence>
<evidence type="ECO:0000256" key="12">
    <source>
        <dbReference type="PROSITE-ProRule" id="PRU01360"/>
    </source>
</evidence>
<dbReference type="PROSITE" id="PS52016">
    <property type="entry name" value="TONB_DEPENDENT_REC_3"/>
    <property type="match status" value="1"/>
</dbReference>
<accession>A0ABW8EXA1</accession>
<evidence type="ECO:0000256" key="1">
    <source>
        <dbReference type="ARBA" id="ARBA00004571"/>
    </source>
</evidence>
<gene>
    <name evidence="16" type="ORF">ACIPEN_02620</name>
</gene>
<evidence type="ECO:0000313" key="17">
    <source>
        <dbReference type="Proteomes" id="UP001617427"/>
    </source>
</evidence>
<dbReference type="Gene3D" id="3.55.50.30">
    <property type="match status" value="2"/>
</dbReference>
<keyword evidence="4" id="KW-0410">Iron transport</keyword>
<keyword evidence="8" id="KW-0406">Ion transport</keyword>
<keyword evidence="11 12" id="KW-0998">Cell outer membrane</keyword>
<comment type="subcellular location">
    <subcellularLocation>
        <location evidence="1 12">Cell outer membrane</location>
        <topology evidence="1 12">Multi-pass membrane protein</topology>
    </subcellularLocation>
</comment>
<evidence type="ECO:0000256" key="2">
    <source>
        <dbReference type="ARBA" id="ARBA00022448"/>
    </source>
</evidence>
<evidence type="ECO:0000259" key="15">
    <source>
        <dbReference type="SMART" id="SM00965"/>
    </source>
</evidence>
<feature type="domain" description="Secretin/TonB short N-terminal" evidence="15">
    <location>
        <begin position="95"/>
        <end position="145"/>
    </location>
</feature>
<reference evidence="16 17" key="1">
    <citation type="submission" date="2024-10" db="EMBL/GenBank/DDBJ databases">
        <title>The Natural Products Discovery Center: Release of the First 8490 Sequenced Strains for Exploring Actinobacteria Biosynthetic Diversity.</title>
        <authorList>
            <person name="Kalkreuter E."/>
            <person name="Kautsar S.A."/>
            <person name="Yang D."/>
            <person name="Bader C.D."/>
            <person name="Teijaro C.N."/>
            <person name="Fluegel L."/>
            <person name="Davis C.M."/>
            <person name="Simpson J.R."/>
            <person name="Lauterbach L."/>
            <person name="Steele A.D."/>
            <person name="Gui C."/>
            <person name="Meng S."/>
            <person name="Li G."/>
            <person name="Viehrig K."/>
            <person name="Ye F."/>
            <person name="Su P."/>
            <person name="Kiefer A.F."/>
            <person name="Nichols A."/>
            <person name="Cepeda A.J."/>
            <person name="Yan W."/>
            <person name="Fan B."/>
            <person name="Jiang Y."/>
            <person name="Adhikari A."/>
            <person name="Zheng C.-J."/>
            <person name="Schuster L."/>
            <person name="Cowan T.M."/>
            <person name="Smanski M.J."/>
            <person name="Chevrette M.G."/>
            <person name="De Carvalho L.P.S."/>
            <person name="Shen B."/>
        </authorList>
    </citation>
    <scope>NUCLEOTIDE SEQUENCE [LARGE SCALE GENOMIC DNA]</scope>
    <source>
        <strain evidence="16 17">NPDC087045</strain>
    </source>
</reference>
<keyword evidence="16" id="KW-0675">Receptor</keyword>
<dbReference type="InterPro" id="IPR010917">
    <property type="entry name" value="TonB_rcpt_CS"/>
</dbReference>
<evidence type="ECO:0000256" key="13">
    <source>
        <dbReference type="PROSITE-ProRule" id="PRU10144"/>
    </source>
</evidence>
<dbReference type="PROSITE" id="PS01156">
    <property type="entry name" value="TONB_DEPENDENT_REC_2"/>
    <property type="match status" value="1"/>
</dbReference>
<evidence type="ECO:0000256" key="14">
    <source>
        <dbReference type="RuleBase" id="RU003357"/>
    </source>
</evidence>
<dbReference type="Pfam" id="PF00593">
    <property type="entry name" value="TonB_dep_Rec_b-barrel"/>
    <property type="match status" value="1"/>
</dbReference>
<dbReference type="PANTHER" id="PTHR32552">
    <property type="entry name" value="FERRICHROME IRON RECEPTOR-RELATED"/>
    <property type="match status" value="1"/>
</dbReference>
<feature type="domain" description="Secretin/TonB short N-terminal" evidence="15">
    <location>
        <begin position="21"/>
        <end position="72"/>
    </location>
</feature>